<dbReference type="Gene3D" id="2.170.130.10">
    <property type="entry name" value="TonB-dependent receptor, plug domain"/>
    <property type="match status" value="1"/>
</dbReference>
<comment type="subcellular location">
    <subcellularLocation>
        <location evidence="1 11">Cell outer membrane</location>
        <topology evidence="1 11">Multi-pass membrane protein</topology>
    </subcellularLocation>
</comment>
<keyword evidence="5 11" id="KW-0812">Transmembrane</keyword>
<evidence type="ECO:0000256" key="7">
    <source>
        <dbReference type="ARBA" id="ARBA00023065"/>
    </source>
</evidence>
<evidence type="ECO:0000256" key="6">
    <source>
        <dbReference type="ARBA" id="ARBA00023004"/>
    </source>
</evidence>
<keyword evidence="16" id="KW-0675">Receptor</keyword>
<gene>
    <name evidence="16" type="ORF">E0486_04050</name>
</gene>
<feature type="chain" id="PRO_5020283626" evidence="13">
    <location>
        <begin position="20"/>
        <end position="805"/>
    </location>
</feature>
<reference evidence="16 17" key="1">
    <citation type="submission" date="2019-03" db="EMBL/GenBank/DDBJ databases">
        <authorList>
            <person name="Kim M.K.M."/>
        </authorList>
    </citation>
    <scope>NUCLEOTIDE SEQUENCE [LARGE SCALE GENOMIC DNA]</scope>
    <source>
        <strain evidence="16 17">17J68-15</strain>
    </source>
</reference>
<keyword evidence="2 11" id="KW-0813">Transport</keyword>
<dbReference type="RefSeq" id="WP_131850862.1">
    <property type="nucleotide sequence ID" value="NZ_SKFH01000004.1"/>
</dbReference>
<dbReference type="PANTHER" id="PTHR32552">
    <property type="entry name" value="FERRICHROME IRON RECEPTOR-RELATED"/>
    <property type="match status" value="1"/>
</dbReference>
<evidence type="ECO:0000256" key="4">
    <source>
        <dbReference type="ARBA" id="ARBA00022496"/>
    </source>
</evidence>
<evidence type="ECO:0000256" key="2">
    <source>
        <dbReference type="ARBA" id="ARBA00022448"/>
    </source>
</evidence>
<dbReference type="EMBL" id="SKFH01000004">
    <property type="protein sequence ID" value="TCZ73862.1"/>
    <property type="molecule type" value="Genomic_DNA"/>
</dbReference>
<evidence type="ECO:0000256" key="8">
    <source>
        <dbReference type="ARBA" id="ARBA00023077"/>
    </source>
</evidence>
<dbReference type="Proteomes" id="UP000295164">
    <property type="component" value="Unassembled WGS sequence"/>
</dbReference>
<dbReference type="Pfam" id="PF00593">
    <property type="entry name" value="TonB_dep_Rec_b-barrel"/>
    <property type="match status" value="1"/>
</dbReference>
<accession>A0A4V2WN25</accession>
<organism evidence="16 17">
    <name type="scientific">Flaviaesturariibacter aridisoli</name>
    <dbReference type="NCBI Taxonomy" id="2545761"/>
    <lineage>
        <taxon>Bacteria</taxon>
        <taxon>Pseudomonadati</taxon>
        <taxon>Bacteroidota</taxon>
        <taxon>Chitinophagia</taxon>
        <taxon>Chitinophagales</taxon>
        <taxon>Chitinophagaceae</taxon>
        <taxon>Flaviaestuariibacter</taxon>
    </lineage>
</organism>
<keyword evidence="8 12" id="KW-0798">TonB box</keyword>
<dbReference type="InterPro" id="IPR012910">
    <property type="entry name" value="Plug_dom"/>
</dbReference>
<name>A0A4V2WN25_9BACT</name>
<keyword evidence="9 11" id="KW-0472">Membrane</keyword>
<dbReference type="GO" id="GO:0006826">
    <property type="term" value="P:iron ion transport"/>
    <property type="evidence" value="ECO:0007669"/>
    <property type="project" value="UniProtKB-KW"/>
</dbReference>
<dbReference type="PROSITE" id="PS52016">
    <property type="entry name" value="TONB_DEPENDENT_REC_3"/>
    <property type="match status" value="1"/>
</dbReference>
<evidence type="ECO:0000256" key="12">
    <source>
        <dbReference type="RuleBase" id="RU003357"/>
    </source>
</evidence>
<evidence type="ECO:0000259" key="14">
    <source>
        <dbReference type="Pfam" id="PF00593"/>
    </source>
</evidence>
<keyword evidence="7" id="KW-0406">Ion transport</keyword>
<dbReference type="SUPFAM" id="SSF49464">
    <property type="entry name" value="Carboxypeptidase regulatory domain-like"/>
    <property type="match status" value="1"/>
</dbReference>
<dbReference type="AlphaFoldDB" id="A0A4V2WN25"/>
<evidence type="ECO:0000256" key="10">
    <source>
        <dbReference type="ARBA" id="ARBA00023237"/>
    </source>
</evidence>
<dbReference type="PANTHER" id="PTHR32552:SF81">
    <property type="entry name" value="TONB-DEPENDENT OUTER MEMBRANE RECEPTOR"/>
    <property type="match status" value="1"/>
</dbReference>
<evidence type="ECO:0000256" key="1">
    <source>
        <dbReference type="ARBA" id="ARBA00004571"/>
    </source>
</evidence>
<evidence type="ECO:0000313" key="16">
    <source>
        <dbReference type="EMBL" id="TCZ73862.1"/>
    </source>
</evidence>
<feature type="domain" description="TonB-dependent receptor-like beta-barrel" evidence="14">
    <location>
        <begin position="317"/>
        <end position="768"/>
    </location>
</feature>
<keyword evidence="4" id="KW-0410">Iron transport</keyword>
<keyword evidence="13" id="KW-0732">Signal</keyword>
<dbReference type="InterPro" id="IPR037066">
    <property type="entry name" value="Plug_dom_sf"/>
</dbReference>
<dbReference type="InterPro" id="IPR000531">
    <property type="entry name" value="Beta-barrel_TonB"/>
</dbReference>
<comment type="similarity">
    <text evidence="11 12">Belongs to the TonB-dependent receptor family.</text>
</comment>
<sequence length="805" mass="87543">MKHLLLSAGLLACATISFAQTTGKGRVIDNDTQEPLAGANVLVNGVRLTTDAKGYFTYDCKPGSRFSATFVGYAPYETMLYTCADDVTLGLVRNDGLLNQVEITATSAQNKNLLYQPSSITKLAPQQLQRSTGLFLDDAINANVPGVQMQRRAVSSGQTINIRGYGNGTRGGNGVSSNFDIQGVKVYLNGIPVTDAENITVLDDIDFGSIGNVEVVKGPAGSLYGLAIAGAVNLRTVRPEAGKSSVGQQLLLGSNGLERYTTTFQHGTQRSSILLNYGHQESNGFMPHNASRKDFVNFVGEFNPSEKQGMSVYAGFSNSYDQRAGELTIGQYDTLNFTGNPAYIKNDAHSHVLSVRLGFTHTYAFSKNLNNTTTLFGSGVMNDASSAGGWTDKVPVNFGLRSTFQTRFSLGRNVTLTGLSGVESLNQRAQTLGYPMVADSANLAGYNRIGAIRSNVATKTGNNSLFSEWTLALPKDWSFTAGLGWSQMLIELNDRQFNVANNRPNNRPADVFRKNYSGLRAPHFAVNKVIAGKYSVFASYSTGYKAPISSYFYIPFVSGTVGTGEVNVNLEPEKGQQVEVGTKGSLLRGRLQYEFTYFHSDFRNKMTTNAVPGPNAATSYTYVTNGGNQVQDGLEAAIRVNAVQNASGFFTQVAPFANVTWIYGRYKDFQFERFRVAPNNNKDSVIDWSGKRVAGLPPVIYNVGVDVVTRPGLYANVYYAHRDAVYLTSDNLESQRASAFGLLNAKLGFRHSFGQHLSMDAFAGGSNLTGEKHYIMVFINQLPDAYVPGPTDAQWFGSISLKYHF</sequence>
<evidence type="ECO:0000313" key="17">
    <source>
        <dbReference type="Proteomes" id="UP000295164"/>
    </source>
</evidence>
<evidence type="ECO:0000259" key="15">
    <source>
        <dbReference type="Pfam" id="PF07715"/>
    </source>
</evidence>
<dbReference type="OrthoDB" id="9782587at2"/>
<evidence type="ECO:0000256" key="5">
    <source>
        <dbReference type="ARBA" id="ARBA00022692"/>
    </source>
</evidence>
<keyword evidence="3 11" id="KW-1134">Transmembrane beta strand</keyword>
<dbReference type="Gene3D" id="2.60.40.1120">
    <property type="entry name" value="Carboxypeptidase-like, regulatory domain"/>
    <property type="match status" value="1"/>
</dbReference>
<dbReference type="InterPro" id="IPR039426">
    <property type="entry name" value="TonB-dep_rcpt-like"/>
</dbReference>
<dbReference type="SUPFAM" id="SSF56935">
    <property type="entry name" value="Porins"/>
    <property type="match status" value="1"/>
</dbReference>
<evidence type="ECO:0000256" key="13">
    <source>
        <dbReference type="SAM" id="SignalP"/>
    </source>
</evidence>
<keyword evidence="10 11" id="KW-0998">Cell outer membrane</keyword>
<feature type="signal peptide" evidence="13">
    <location>
        <begin position="1"/>
        <end position="19"/>
    </location>
</feature>
<keyword evidence="6" id="KW-0408">Iron</keyword>
<dbReference type="GO" id="GO:0009279">
    <property type="term" value="C:cell outer membrane"/>
    <property type="evidence" value="ECO:0007669"/>
    <property type="project" value="UniProtKB-SubCell"/>
</dbReference>
<protein>
    <submittedName>
        <fullName evidence="16">TonB-dependent receptor</fullName>
    </submittedName>
</protein>
<dbReference type="Gene3D" id="2.40.170.20">
    <property type="entry name" value="TonB-dependent receptor, beta-barrel domain"/>
    <property type="match status" value="1"/>
</dbReference>
<evidence type="ECO:0000256" key="3">
    <source>
        <dbReference type="ARBA" id="ARBA00022452"/>
    </source>
</evidence>
<proteinExistence type="inferred from homology"/>
<dbReference type="InterPro" id="IPR008969">
    <property type="entry name" value="CarboxyPept-like_regulatory"/>
</dbReference>
<feature type="domain" description="TonB-dependent receptor plug" evidence="15">
    <location>
        <begin position="116"/>
        <end position="230"/>
    </location>
</feature>
<evidence type="ECO:0000256" key="9">
    <source>
        <dbReference type="ARBA" id="ARBA00023136"/>
    </source>
</evidence>
<dbReference type="Pfam" id="PF07715">
    <property type="entry name" value="Plug"/>
    <property type="match status" value="1"/>
</dbReference>
<evidence type="ECO:0000256" key="11">
    <source>
        <dbReference type="PROSITE-ProRule" id="PRU01360"/>
    </source>
</evidence>
<keyword evidence="17" id="KW-1185">Reference proteome</keyword>
<dbReference type="InterPro" id="IPR036942">
    <property type="entry name" value="Beta-barrel_TonB_sf"/>
</dbReference>
<comment type="caution">
    <text evidence="16">The sequence shown here is derived from an EMBL/GenBank/DDBJ whole genome shotgun (WGS) entry which is preliminary data.</text>
</comment>